<evidence type="ECO:0000313" key="1">
    <source>
        <dbReference type="EMBL" id="MPC99642.1"/>
    </source>
</evidence>
<gene>
    <name evidence="1" type="ORF">E2C01_095069</name>
</gene>
<evidence type="ECO:0000313" key="2">
    <source>
        <dbReference type="Proteomes" id="UP000324222"/>
    </source>
</evidence>
<sequence>MTTQFTSTCALKETLVQVFMGVVRALSDQRDLEVCGGHEAGVRVGFLEAILGLFIINLRHPLCSRAASRLGPAAAAAWKNRFRFSGVGGVFGANEGKFGCK</sequence>
<organism evidence="1 2">
    <name type="scientific">Portunus trituberculatus</name>
    <name type="common">Swimming crab</name>
    <name type="synonym">Neptunus trituberculatus</name>
    <dbReference type="NCBI Taxonomy" id="210409"/>
    <lineage>
        <taxon>Eukaryota</taxon>
        <taxon>Metazoa</taxon>
        <taxon>Ecdysozoa</taxon>
        <taxon>Arthropoda</taxon>
        <taxon>Crustacea</taxon>
        <taxon>Multicrustacea</taxon>
        <taxon>Malacostraca</taxon>
        <taxon>Eumalacostraca</taxon>
        <taxon>Eucarida</taxon>
        <taxon>Decapoda</taxon>
        <taxon>Pleocyemata</taxon>
        <taxon>Brachyura</taxon>
        <taxon>Eubrachyura</taxon>
        <taxon>Portunoidea</taxon>
        <taxon>Portunidae</taxon>
        <taxon>Portuninae</taxon>
        <taxon>Portunus</taxon>
    </lineage>
</organism>
<dbReference type="Proteomes" id="UP000324222">
    <property type="component" value="Unassembled WGS sequence"/>
</dbReference>
<protein>
    <submittedName>
        <fullName evidence="1">Uncharacterized protein</fullName>
    </submittedName>
</protein>
<comment type="caution">
    <text evidence="1">The sequence shown here is derived from an EMBL/GenBank/DDBJ whole genome shotgun (WGS) entry which is preliminary data.</text>
</comment>
<accession>A0A5B7JU65</accession>
<dbReference type="EMBL" id="VSRR010119222">
    <property type="protein sequence ID" value="MPC99642.1"/>
    <property type="molecule type" value="Genomic_DNA"/>
</dbReference>
<reference evidence="1 2" key="1">
    <citation type="submission" date="2019-05" db="EMBL/GenBank/DDBJ databases">
        <title>Another draft genome of Portunus trituberculatus and its Hox gene families provides insights of decapod evolution.</title>
        <authorList>
            <person name="Jeong J.-H."/>
            <person name="Song I."/>
            <person name="Kim S."/>
            <person name="Choi T."/>
            <person name="Kim D."/>
            <person name="Ryu S."/>
            <person name="Kim W."/>
        </authorList>
    </citation>
    <scope>NUCLEOTIDE SEQUENCE [LARGE SCALE GENOMIC DNA]</scope>
    <source>
        <tissue evidence="1">Muscle</tissue>
    </source>
</reference>
<name>A0A5B7JU65_PORTR</name>
<dbReference type="AlphaFoldDB" id="A0A5B7JU65"/>
<keyword evidence="2" id="KW-1185">Reference proteome</keyword>
<proteinExistence type="predicted"/>